<keyword evidence="2 7" id="KW-0575">Peroxidase</keyword>
<comment type="function">
    <text evidence="7">Thiol-specific peroxidase that catalyzes the reduction of hydrogen peroxide and organic hydroperoxides to water and alcohols, respectively. Plays a role in cell protection against oxidative stress by detoxifying peroxides.</text>
</comment>
<name>L8WH08_THACA</name>
<evidence type="ECO:0000256" key="5">
    <source>
        <dbReference type="ARBA" id="ARBA00023284"/>
    </source>
</evidence>
<dbReference type="AlphaFoldDB" id="L8WH08"/>
<evidence type="ECO:0000259" key="8">
    <source>
        <dbReference type="PROSITE" id="PS51352"/>
    </source>
</evidence>
<dbReference type="CDD" id="cd03013">
    <property type="entry name" value="PRX5_like"/>
    <property type="match status" value="1"/>
</dbReference>
<dbReference type="PANTHER" id="PTHR10430">
    <property type="entry name" value="PEROXIREDOXIN"/>
    <property type="match status" value="1"/>
</dbReference>
<evidence type="ECO:0000256" key="3">
    <source>
        <dbReference type="ARBA" id="ARBA00022862"/>
    </source>
</evidence>
<organism evidence="9 10">
    <name type="scientific">Thanatephorus cucumeris (strain AG1-IA)</name>
    <name type="common">Rice sheath blight fungus</name>
    <name type="synonym">Rhizoctonia solani</name>
    <dbReference type="NCBI Taxonomy" id="983506"/>
    <lineage>
        <taxon>Eukaryota</taxon>
        <taxon>Fungi</taxon>
        <taxon>Dikarya</taxon>
        <taxon>Basidiomycota</taxon>
        <taxon>Agaricomycotina</taxon>
        <taxon>Agaricomycetes</taxon>
        <taxon>Cantharellales</taxon>
        <taxon>Ceratobasidiaceae</taxon>
        <taxon>Rhizoctonia</taxon>
        <taxon>Rhizoctonia solani AG-1</taxon>
    </lineage>
</organism>
<evidence type="ECO:0000256" key="1">
    <source>
        <dbReference type="ARBA" id="ARBA00010505"/>
    </source>
</evidence>
<sequence>MIGIGVLFEKDSLDCCHLRLEESPFEKLLCGDLYQRMRKLRMSSNGTYAKSWRRTTQHHIYTRRSSFLRPVHIRYRASSTLGWCNPHCTRRFDSDTIRGWSSLARLRTSNIGDPSIHTLCEARRSPWPTNSLASAPSDLPGAGSNWWVYKLGALSLHPHHTTHLHPKHNGDIKVGDAIPEAEFPTVFWSEELESGAACGVHITASKLSTKDWAGKKVVVVAVPGPTCHVNHIPAYVKNSQAFKDKGVDQVVVVAANDPFVMSGWGRINGAKGNVLFVTDTYAQWSKKLGLSVDLTGHGLGERTGRYALILDDLKVTKLFVEPNPGAVSNTGAEHILAEL</sequence>
<gene>
    <name evidence="9" type="ORF">AG1IA_08484</name>
</gene>
<evidence type="ECO:0000256" key="2">
    <source>
        <dbReference type="ARBA" id="ARBA00022559"/>
    </source>
</evidence>
<dbReference type="HOGENOM" id="CLU_819355_0_0_1"/>
<keyword evidence="4 7" id="KW-0560">Oxidoreductase</keyword>
<dbReference type="PROSITE" id="PS51352">
    <property type="entry name" value="THIOREDOXIN_2"/>
    <property type="match status" value="1"/>
</dbReference>
<dbReference type="EMBL" id="AFRT01002625">
    <property type="protein sequence ID" value="ELU37481.1"/>
    <property type="molecule type" value="Genomic_DNA"/>
</dbReference>
<dbReference type="SUPFAM" id="SSF52833">
    <property type="entry name" value="Thioredoxin-like"/>
    <property type="match status" value="1"/>
</dbReference>
<dbReference type="PANTHER" id="PTHR10430:SF16">
    <property type="entry name" value="PEROXIREDOXIN-5, MITOCHONDRIAL"/>
    <property type="match status" value="1"/>
</dbReference>
<keyword evidence="3 7" id="KW-0049">Antioxidant</keyword>
<comment type="similarity">
    <text evidence="1 7">Belongs to the peroxiredoxin family. Prx5 subfamily.</text>
</comment>
<dbReference type="Pfam" id="PF08534">
    <property type="entry name" value="Redoxin"/>
    <property type="match status" value="1"/>
</dbReference>
<protein>
    <submittedName>
        <fullName evidence="9">Redoxin domain-containing protein</fullName>
    </submittedName>
</protein>
<dbReference type="Gene3D" id="3.40.30.10">
    <property type="entry name" value="Glutaredoxin"/>
    <property type="match status" value="1"/>
</dbReference>
<keyword evidence="5 7" id="KW-0676">Redox-active center</keyword>
<comment type="caution">
    <text evidence="9">The sequence shown here is derived from an EMBL/GenBank/DDBJ whole genome shotgun (WGS) entry which is preliminary data.</text>
</comment>
<evidence type="ECO:0000256" key="7">
    <source>
        <dbReference type="RuleBase" id="RU366011"/>
    </source>
</evidence>
<dbReference type="GO" id="GO:0005739">
    <property type="term" value="C:mitochondrion"/>
    <property type="evidence" value="ECO:0007669"/>
    <property type="project" value="TreeGrafter"/>
</dbReference>
<dbReference type="GO" id="GO:0008379">
    <property type="term" value="F:thioredoxin peroxidase activity"/>
    <property type="evidence" value="ECO:0007669"/>
    <property type="project" value="InterPro"/>
</dbReference>
<dbReference type="OrthoDB" id="195498at2759"/>
<reference evidence="9 10" key="1">
    <citation type="journal article" date="2013" name="Nat. Commun.">
        <title>The evolution and pathogenic mechanisms of the rice sheath blight pathogen.</title>
        <authorList>
            <person name="Zheng A."/>
            <person name="Lin R."/>
            <person name="Xu L."/>
            <person name="Qin P."/>
            <person name="Tang C."/>
            <person name="Ai P."/>
            <person name="Zhang D."/>
            <person name="Liu Y."/>
            <person name="Sun Z."/>
            <person name="Feng H."/>
            <person name="Wang Y."/>
            <person name="Chen Y."/>
            <person name="Liang X."/>
            <person name="Fu R."/>
            <person name="Li Q."/>
            <person name="Zhang J."/>
            <person name="Yu X."/>
            <person name="Xie Z."/>
            <person name="Ding L."/>
            <person name="Guan P."/>
            <person name="Tang J."/>
            <person name="Liang Y."/>
            <person name="Wang S."/>
            <person name="Deng Q."/>
            <person name="Li S."/>
            <person name="Zhu J."/>
            <person name="Wang L."/>
            <person name="Liu H."/>
            <person name="Li P."/>
        </authorList>
    </citation>
    <scope>NUCLEOTIDE SEQUENCE [LARGE SCALE GENOMIC DNA]</scope>
    <source>
        <strain evidence="10">AG-1 IA</strain>
    </source>
</reference>
<dbReference type="InterPro" id="IPR013766">
    <property type="entry name" value="Thioredoxin_domain"/>
</dbReference>
<proteinExistence type="inferred from homology"/>
<accession>L8WH08</accession>
<feature type="domain" description="Thioredoxin" evidence="8">
    <location>
        <begin position="172"/>
        <end position="339"/>
    </location>
</feature>
<evidence type="ECO:0000313" key="10">
    <source>
        <dbReference type="Proteomes" id="UP000011668"/>
    </source>
</evidence>
<dbReference type="STRING" id="983506.L8WH08"/>
<evidence type="ECO:0000256" key="6">
    <source>
        <dbReference type="PIRSR" id="PIRSR637944-1"/>
    </source>
</evidence>
<dbReference type="InterPro" id="IPR036249">
    <property type="entry name" value="Thioredoxin-like_sf"/>
</dbReference>
<dbReference type="InterPro" id="IPR013740">
    <property type="entry name" value="Redoxin"/>
</dbReference>
<keyword evidence="10" id="KW-1185">Reference proteome</keyword>
<dbReference type="InterPro" id="IPR037944">
    <property type="entry name" value="PRX5-like"/>
</dbReference>
<dbReference type="GO" id="GO:0042744">
    <property type="term" value="P:hydrogen peroxide catabolic process"/>
    <property type="evidence" value="ECO:0007669"/>
    <property type="project" value="TreeGrafter"/>
</dbReference>
<evidence type="ECO:0000256" key="4">
    <source>
        <dbReference type="ARBA" id="ARBA00023002"/>
    </source>
</evidence>
<dbReference type="GO" id="GO:0005777">
    <property type="term" value="C:peroxisome"/>
    <property type="evidence" value="ECO:0007669"/>
    <property type="project" value="TreeGrafter"/>
</dbReference>
<dbReference type="GO" id="GO:0045454">
    <property type="term" value="P:cell redox homeostasis"/>
    <property type="evidence" value="ECO:0007669"/>
    <property type="project" value="TreeGrafter"/>
</dbReference>
<feature type="active site" description="Cysteine sulfenic acid (-SOH) intermediate" evidence="6">
    <location>
        <position position="227"/>
    </location>
</feature>
<evidence type="ECO:0000313" key="9">
    <source>
        <dbReference type="EMBL" id="ELU37481.1"/>
    </source>
</evidence>
<dbReference type="Proteomes" id="UP000011668">
    <property type="component" value="Unassembled WGS sequence"/>
</dbReference>
<dbReference type="GO" id="GO:0034599">
    <property type="term" value="P:cellular response to oxidative stress"/>
    <property type="evidence" value="ECO:0007669"/>
    <property type="project" value="InterPro"/>
</dbReference>